<dbReference type="OrthoDB" id="6586670at2"/>
<dbReference type="RefSeq" id="WP_044173069.1">
    <property type="nucleotide sequence ID" value="NZ_CABKSF010000001.1"/>
</dbReference>
<reference evidence="1" key="1">
    <citation type="submission" date="2019-11" db="EMBL/GenBank/DDBJ databases">
        <authorList>
            <person name="Feng L."/>
        </authorList>
    </citation>
    <scope>NUCLEOTIDE SEQUENCE</scope>
    <source>
        <strain evidence="1">EMassiliensisLFYP7</strain>
    </source>
</reference>
<dbReference type="AlphaFoldDB" id="A0A6N3HC79"/>
<dbReference type="Pfam" id="PF06998">
    <property type="entry name" value="DUF1307"/>
    <property type="match status" value="1"/>
</dbReference>
<dbReference type="Gene3D" id="3.30.1830.10">
    <property type="entry name" value="YehR-like"/>
    <property type="match status" value="1"/>
</dbReference>
<dbReference type="EMBL" id="CACRTZ010000037">
    <property type="protein sequence ID" value="VYU74088.1"/>
    <property type="molecule type" value="Genomic_DNA"/>
</dbReference>
<keyword evidence="1" id="KW-0449">Lipoprotein</keyword>
<dbReference type="InterPro" id="IPR009736">
    <property type="entry name" value="DUF1307"/>
</dbReference>
<name>A0A6N3HC79_9ENTR</name>
<organism evidence="1">
    <name type="scientific">Phytobacter massiliensis</name>
    <dbReference type="NCBI Taxonomy" id="1485952"/>
    <lineage>
        <taxon>Bacteria</taxon>
        <taxon>Pseudomonadati</taxon>
        <taxon>Pseudomonadota</taxon>
        <taxon>Gammaproteobacteria</taxon>
        <taxon>Enterobacterales</taxon>
        <taxon>Enterobacteriaceae</taxon>
        <taxon>Phytobacter</taxon>
    </lineage>
</organism>
<dbReference type="PROSITE" id="PS51257">
    <property type="entry name" value="PROKAR_LIPOPROTEIN"/>
    <property type="match status" value="1"/>
</dbReference>
<evidence type="ECO:0000313" key="1">
    <source>
        <dbReference type="EMBL" id="VYU74088.1"/>
    </source>
</evidence>
<dbReference type="InterPro" id="IPR036699">
    <property type="entry name" value="YehR-like_sf"/>
</dbReference>
<proteinExistence type="predicted"/>
<sequence length="152" mass="16859">MNIVKKIMAVALTTVVVVGLSGCGDKEESKTFNWSNGKTDMELTYYYKDDVVLRQTAKNKIYYSGLGVANKEQAMQRLGPISEKYKSIKGVDEDIDYQDTYATETLTVDYTKVDRNALQQIQGGAFTGDVKEGVSMSKSQALLEANGFKEVK</sequence>
<dbReference type="PIRSF" id="PIRSF006187">
    <property type="entry name" value="DUF1307"/>
    <property type="match status" value="1"/>
</dbReference>
<dbReference type="SUPFAM" id="SSF160704">
    <property type="entry name" value="YehR-like"/>
    <property type="match status" value="1"/>
</dbReference>
<gene>
    <name evidence="1" type="primary">yehR</name>
    <name evidence="1" type="ORF">EMLFYP7_03797</name>
</gene>
<protein>
    <submittedName>
        <fullName evidence="1">Putative lipoprotein YehR</fullName>
    </submittedName>
</protein>
<accession>A0A6N3HC79</accession>